<reference evidence="2" key="1">
    <citation type="submission" date="2020-02" db="EMBL/GenBank/DDBJ databases">
        <authorList>
            <person name="Meier V. D."/>
        </authorList>
    </citation>
    <scope>NUCLEOTIDE SEQUENCE</scope>
    <source>
        <strain evidence="2">AVDCRST_MAG18</strain>
    </source>
</reference>
<accession>A0A6J4VCF5</accession>
<dbReference type="GO" id="GO:0042781">
    <property type="term" value="F:3'-tRNA processing endoribonuclease activity"/>
    <property type="evidence" value="ECO:0007669"/>
    <property type="project" value="TreeGrafter"/>
</dbReference>
<dbReference type="PANTHER" id="PTHR46018:SF4">
    <property type="entry name" value="METALLO-HYDROLASE YHFI-RELATED"/>
    <property type="match status" value="1"/>
</dbReference>
<dbReference type="InterPro" id="IPR001279">
    <property type="entry name" value="Metallo-B-lactamas"/>
</dbReference>
<gene>
    <name evidence="2" type="ORF">AVDCRST_MAG18-2455</name>
</gene>
<dbReference type="Pfam" id="PF12706">
    <property type="entry name" value="Lactamase_B_2"/>
    <property type="match status" value="1"/>
</dbReference>
<dbReference type="PANTHER" id="PTHR46018">
    <property type="entry name" value="ZINC PHOSPHODIESTERASE ELAC PROTEIN 1"/>
    <property type="match status" value="1"/>
</dbReference>
<dbReference type="AlphaFoldDB" id="A0A6J4VCF5"/>
<dbReference type="EMBL" id="CADCWN010000188">
    <property type="protein sequence ID" value="CAA9575113.1"/>
    <property type="molecule type" value="Genomic_DNA"/>
</dbReference>
<sequence length="251" mass="25989">MDVTILGTGAPLAPGRATTGLLVTAPGCEPLLLDTCGGFELARRVVAAGFALPDLRNVVVTHRHLDHSGGVPALLLANLPLAFYGSEDTQAGLDGLLAATYPEWPPQSGVTRPVIAAGERRGIGGFAVEFFAVEHRVPTLAVRVSHGGKTLAFSADSLPCPALVACARDADLFICDAICAARDGEGWAEHARRLMHPIAREGAAMATTAGAGALALVHIGRFADPDNIRAEAVEGFSGPVTVPDDLARYTV</sequence>
<proteinExistence type="predicted"/>
<dbReference type="InterPro" id="IPR036866">
    <property type="entry name" value="RibonucZ/Hydroxyglut_hydro"/>
</dbReference>
<name>A0A6J4VCF5_9BACT</name>
<evidence type="ECO:0000259" key="1">
    <source>
        <dbReference type="Pfam" id="PF12706"/>
    </source>
</evidence>
<dbReference type="Gene3D" id="3.60.15.10">
    <property type="entry name" value="Ribonuclease Z/Hydroxyacylglutathione hydrolase-like"/>
    <property type="match status" value="1"/>
</dbReference>
<feature type="domain" description="Metallo-beta-lactamase" evidence="1">
    <location>
        <begin position="46"/>
        <end position="219"/>
    </location>
</feature>
<protein>
    <recommendedName>
        <fullName evidence="1">Metallo-beta-lactamase domain-containing protein</fullName>
    </recommendedName>
</protein>
<evidence type="ECO:0000313" key="2">
    <source>
        <dbReference type="EMBL" id="CAA9575113.1"/>
    </source>
</evidence>
<organism evidence="2">
    <name type="scientific">uncultured Thermomicrobiales bacterium</name>
    <dbReference type="NCBI Taxonomy" id="1645740"/>
    <lineage>
        <taxon>Bacteria</taxon>
        <taxon>Pseudomonadati</taxon>
        <taxon>Thermomicrobiota</taxon>
        <taxon>Thermomicrobia</taxon>
        <taxon>Thermomicrobiales</taxon>
        <taxon>environmental samples</taxon>
    </lineage>
</organism>
<dbReference type="SUPFAM" id="SSF56281">
    <property type="entry name" value="Metallo-hydrolase/oxidoreductase"/>
    <property type="match status" value="1"/>
</dbReference>